<dbReference type="AlphaFoldDB" id="A0A420PBH3"/>
<protein>
    <submittedName>
        <fullName evidence="1">Uncharacterized protein</fullName>
    </submittedName>
</protein>
<proteinExistence type="predicted"/>
<sequence length="36" mass="3902">MGEDAGSDALFEPAFHADRIVFLDIVSPRNQALGQN</sequence>
<gene>
    <name evidence="1" type="ORF">BFJ68_g16615</name>
</gene>
<name>A0A420PBH3_FUSOX</name>
<comment type="caution">
    <text evidence="1">The sequence shown here is derived from an EMBL/GenBank/DDBJ whole genome shotgun (WGS) entry which is preliminary data.</text>
</comment>
<organism evidence="1 2">
    <name type="scientific">Fusarium oxysporum</name>
    <name type="common">Fusarium vascular wilt</name>
    <dbReference type="NCBI Taxonomy" id="5507"/>
    <lineage>
        <taxon>Eukaryota</taxon>
        <taxon>Fungi</taxon>
        <taxon>Dikarya</taxon>
        <taxon>Ascomycota</taxon>
        <taxon>Pezizomycotina</taxon>
        <taxon>Sordariomycetes</taxon>
        <taxon>Hypocreomycetidae</taxon>
        <taxon>Hypocreales</taxon>
        <taxon>Nectriaceae</taxon>
        <taxon>Fusarium</taxon>
        <taxon>Fusarium oxysporum species complex</taxon>
    </lineage>
</organism>
<dbReference type="EMBL" id="MRCY01000305">
    <property type="protein sequence ID" value="RKK89881.1"/>
    <property type="molecule type" value="Genomic_DNA"/>
</dbReference>
<accession>A0A420PBH3</accession>
<evidence type="ECO:0000313" key="2">
    <source>
        <dbReference type="Proteomes" id="UP000285860"/>
    </source>
</evidence>
<dbReference type="Proteomes" id="UP000285860">
    <property type="component" value="Unassembled WGS sequence"/>
</dbReference>
<reference evidence="1 2" key="1">
    <citation type="journal article" date="2018" name="Sci. Rep.">
        <title>Characterisation of pathogen-specific regions and novel effector candidates in Fusarium oxysporum f. sp. cepae.</title>
        <authorList>
            <person name="Armitage A.D."/>
            <person name="Taylor A."/>
            <person name="Sobczyk M.K."/>
            <person name="Baxter L."/>
            <person name="Greenfield B.P."/>
            <person name="Bates H.J."/>
            <person name="Wilson F."/>
            <person name="Jackson A.C."/>
            <person name="Ott S."/>
            <person name="Harrison R.J."/>
            <person name="Clarkson J.P."/>
        </authorList>
    </citation>
    <scope>NUCLEOTIDE SEQUENCE [LARGE SCALE GENOMIC DNA]</scope>
    <source>
        <strain evidence="1 2">Fo_A28</strain>
    </source>
</reference>
<evidence type="ECO:0000313" key="1">
    <source>
        <dbReference type="EMBL" id="RKK89881.1"/>
    </source>
</evidence>